<dbReference type="Pfam" id="PF01814">
    <property type="entry name" value="Hemerythrin"/>
    <property type="match status" value="1"/>
</dbReference>
<organism evidence="2 3">
    <name type="scientific">Archangium lansingense</name>
    <dbReference type="NCBI Taxonomy" id="2995310"/>
    <lineage>
        <taxon>Bacteria</taxon>
        <taxon>Pseudomonadati</taxon>
        <taxon>Myxococcota</taxon>
        <taxon>Myxococcia</taxon>
        <taxon>Myxococcales</taxon>
        <taxon>Cystobacterineae</taxon>
        <taxon>Archangiaceae</taxon>
        <taxon>Archangium</taxon>
    </lineage>
</organism>
<protein>
    <submittedName>
        <fullName evidence="2">Hemerythrin domain-containing protein</fullName>
    </submittedName>
</protein>
<comment type="caution">
    <text evidence="2">The sequence shown here is derived from an EMBL/GenBank/DDBJ whole genome shotgun (WGS) entry which is preliminary data.</text>
</comment>
<evidence type="ECO:0000259" key="1">
    <source>
        <dbReference type="Pfam" id="PF01814"/>
    </source>
</evidence>
<evidence type="ECO:0000313" key="2">
    <source>
        <dbReference type="EMBL" id="MCY1080880.1"/>
    </source>
</evidence>
<name>A0ABT4AGS5_9BACT</name>
<gene>
    <name evidence="2" type="ORF">OV287_41185</name>
</gene>
<proteinExistence type="predicted"/>
<accession>A0ABT4AGS5</accession>
<reference evidence="2 3" key="1">
    <citation type="submission" date="2022-11" db="EMBL/GenBank/DDBJ databases">
        <title>Minimal conservation of predation-associated metabolite biosynthetic gene clusters underscores biosynthetic potential of Myxococcota including descriptions for ten novel species: Archangium lansinium sp. nov., Myxococcus landrumus sp. nov., Nannocystis bai.</title>
        <authorList>
            <person name="Ahearne A."/>
            <person name="Stevens C."/>
            <person name="Phillips K."/>
        </authorList>
    </citation>
    <scope>NUCLEOTIDE SEQUENCE [LARGE SCALE GENOMIC DNA]</scope>
    <source>
        <strain evidence="2 3">MIWBW</strain>
    </source>
</reference>
<dbReference type="EMBL" id="JAPNKA010000001">
    <property type="protein sequence ID" value="MCY1080880.1"/>
    <property type="molecule type" value="Genomic_DNA"/>
</dbReference>
<dbReference type="RefSeq" id="WP_267539507.1">
    <property type="nucleotide sequence ID" value="NZ_JAPNKA010000001.1"/>
</dbReference>
<dbReference type="PANTHER" id="PTHR35585:SF1">
    <property type="entry name" value="HHE DOMAIN PROTEIN (AFU_ORTHOLOGUE AFUA_4G00730)"/>
    <property type="match status" value="1"/>
</dbReference>
<dbReference type="InterPro" id="IPR012312">
    <property type="entry name" value="Hemerythrin-like"/>
</dbReference>
<evidence type="ECO:0000313" key="3">
    <source>
        <dbReference type="Proteomes" id="UP001207654"/>
    </source>
</evidence>
<dbReference type="Proteomes" id="UP001207654">
    <property type="component" value="Unassembled WGS sequence"/>
</dbReference>
<dbReference type="PANTHER" id="PTHR35585">
    <property type="entry name" value="HHE DOMAIN PROTEIN (AFU_ORTHOLOGUE AFUA_4G00730)"/>
    <property type="match status" value="1"/>
</dbReference>
<feature type="domain" description="Hemerythrin-like" evidence="1">
    <location>
        <begin position="2"/>
        <end position="116"/>
    </location>
</feature>
<keyword evidence="3" id="KW-1185">Reference proteome</keyword>
<sequence>MDPIELLTRQHEEAELLFQQVAVASGEERTHLFRRLAYLLTLHTHLEERFFYPEVKLAETSELIRHSYDDHAEATALITQMLHLDVSDMQFEPALISLRESVEAHVAEERSVLFPQVRRLLSAEHFARLGNELARGVSELTQPGALPAVSHDSQLGTF</sequence>
<dbReference type="Gene3D" id="1.20.120.520">
    <property type="entry name" value="nmb1532 protein domain like"/>
    <property type="match status" value="1"/>
</dbReference>